<keyword evidence="3 9" id="KW-0645">Protease</keyword>
<dbReference type="PANTHER" id="PTHR33695:SF1">
    <property type="entry name" value="LIPOPROTEIN SIGNAL PEPTIDASE"/>
    <property type="match status" value="1"/>
</dbReference>
<evidence type="ECO:0000256" key="7">
    <source>
        <dbReference type="ARBA" id="ARBA00022989"/>
    </source>
</evidence>
<keyword evidence="2 9" id="KW-1003">Cell membrane</keyword>
<dbReference type="EC" id="3.4.23.36" evidence="9"/>
<comment type="catalytic activity">
    <reaction evidence="9">
        <text>Release of signal peptides from bacterial membrane prolipoproteins. Hydrolyzes -Xaa-Yaa-Zaa-|-(S,diacylglyceryl)Cys-, in which Xaa is hydrophobic (preferably Leu), and Yaa (Ala or Ser) and Zaa (Gly or Ala) have small, neutral side chains.</text>
        <dbReference type="EC" id="3.4.23.36"/>
    </reaction>
</comment>
<feature type="transmembrane region" description="Helical" evidence="9">
    <location>
        <begin position="95"/>
        <end position="118"/>
    </location>
</feature>
<evidence type="ECO:0000256" key="2">
    <source>
        <dbReference type="ARBA" id="ARBA00022475"/>
    </source>
</evidence>
<dbReference type="Pfam" id="PF01252">
    <property type="entry name" value="Peptidase_A8"/>
    <property type="match status" value="1"/>
</dbReference>
<dbReference type="Proteomes" id="UP000270856">
    <property type="component" value="Unassembled WGS sequence"/>
</dbReference>
<comment type="caution">
    <text evidence="11">The sequence shown here is derived from an EMBL/GenBank/DDBJ whole genome shotgun (WGS) entry which is preliminary data.</text>
</comment>
<protein>
    <recommendedName>
        <fullName evidence="9">Lipoprotein signal peptidase</fullName>
        <ecNumber evidence="9">3.4.23.36</ecNumber>
    </recommendedName>
    <alternativeName>
        <fullName evidence="9">Prolipoprotein signal peptidase</fullName>
    </alternativeName>
    <alternativeName>
        <fullName evidence="9">Signal peptidase II</fullName>
        <shortName evidence="9">SPase II</shortName>
    </alternativeName>
</protein>
<comment type="similarity">
    <text evidence="1 9 10">Belongs to the peptidase A8 family.</text>
</comment>
<comment type="subcellular location">
    <subcellularLocation>
        <location evidence="9">Cell membrane</location>
        <topology evidence="9">Multi-pass membrane protein</topology>
    </subcellularLocation>
</comment>
<comment type="function">
    <text evidence="9">This protein specifically catalyzes the removal of signal peptides from prolipoproteins.</text>
</comment>
<dbReference type="GO" id="GO:0006508">
    <property type="term" value="P:proteolysis"/>
    <property type="evidence" value="ECO:0007669"/>
    <property type="project" value="UniProtKB-KW"/>
</dbReference>
<evidence type="ECO:0000313" key="11">
    <source>
        <dbReference type="EMBL" id="RPD95810.1"/>
    </source>
</evidence>
<dbReference type="GO" id="GO:0005886">
    <property type="term" value="C:plasma membrane"/>
    <property type="evidence" value="ECO:0007669"/>
    <property type="project" value="UniProtKB-SubCell"/>
</dbReference>
<evidence type="ECO:0000256" key="5">
    <source>
        <dbReference type="ARBA" id="ARBA00022750"/>
    </source>
</evidence>
<feature type="transmembrane region" description="Helical" evidence="9">
    <location>
        <begin position="65"/>
        <end position="83"/>
    </location>
</feature>
<gene>
    <name evidence="9" type="primary">lspA</name>
    <name evidence="11" type="ORF">EGM88_11335</name>
</gene>
<dbReference type="PANTHER" id="PTHR33695">
    <property type="entry name" value="LIPOPROTEIN SIGNAL PEPTIDASE"/>
    <property type="match status" value="1"/>
</dbReference>
<keyword evidence="4 9" id="KW-0812">Transmembrane</keyword>
<dbReference type="GO" id="GO:0004190">
    <property type="term" value="F:aspartic-type endopeptidase activity"/>
    <property type="evidence" value="ECO:0007669"/>
    <property type="project" value="UniProtKB-UniRule"/>
</dbReference>
<dbReference type="InterPro" id="IPR001872">
    <property type="entry name" value="Peptidase_A8"/>
</dbReference>
<keyword evidence="7 9" id="KW-1133">Transmembrane helix</keyword>
<keyword evidence="12" id="KW-1185">Reference proteome</keyword>
<dbReference type="PRINTS" id="PR00781">
    <property type="entry name" value="LIPOSIGPTASE"/>
</dbReference>
<name>A0A3N4NUG2_9FLAO</name>
<evidence type="ECO:0000256" key="10">
    <source>
        <dbReference type="RuleBase" id="RU004181"/>
    </source>
</evidence>
<keyword evidence="6 9" id="KW-0378">Hydrolase</keyword>
<comment type="caution">
    <text evidence="9">Lacks conserved residue(s) required for the propagation of feature annotation.</text>
</comment>
<evidence type="ECO:0000256" key="8">
    <source>
        <dbReference type="ARBA" id="ARBA00023136"/>
    </source>
</evidence>
<dbReference type="NCBIfam" id="NF011369">
    <property type="entry name" value="PRK14788.1"/>
    <property type="match status" value="1"/>
</dbReference>
<dbReference type="HAMAP" id="MF_00161">
    <property type="entry name" value="LspA"/>
    <property type="match status" value="1"/>
</dbReference>
<proteinExistence type="inferred from homology"/>
<dbReference type="EMBL" id="RPFJ01000015">
    <property type="protein sequence ID" value="RPD95810.1"/>
    <property type="molecule type" value="Genomic_DNA"/>
</dbReference>
<evidence type="ECO:0000256" key="4">
    <source>
        <dbReference type="ARBA" id="ARBA00022692"/>
    </source>
</evidence>
<sequence>MLMKKAIIIIIIILLIDQWSKIYIKTHFVLGEGFNVMGLDWFRIHFIENYGMAWGTEFGGSNGKLFLTFFRLIAIVGIGYWLYSAVKTNGHKILIVAIAFIFAGALGNIIDSVFYGVLFGDSYNTVATFMPEGGGYGTLFHGKVVDLFYFPIIENAQLPSWIPTINFNWPDWIPGIGGKNFSLFVNRNFTFFQYVFNVADAAITTGVGLLLVFNKRVFPKKEKEEDPKNHIEPPVVVRHYEKPKS</sequence>
<reference evidence="11 12" key="1">
    <citation type="submission" date="2018-11" db="EMBL/GenBank/DDBJ databases">
        <title>Aureibaculum marinum gen. nov., sp. nov., a member of the family Flavobacteriaceae isolated from the Bohai Sea.</title>
        <authorList>
            <person name="Ji X."/>
        </authorList>
    </citation>
    <scope>NUCLEOTIDE SEQUENCE [LARGE SCALE GENOMIC DNA]</scope>
    <source>
        <strain evidence="11 12">BH-SD17</strain>
    </source>
</reference>
<feature type="active site" evidence="9">
    <location>
        <position position="200"/>
    </location>
</feature>
<organism evidence="11 12">
    <name type="scientific">Aureibaculum marinum</name>
    <dbReference type="NCBI Taxonomy" id="2487930"/>
    <lineage>
        <taxon>Bacteria</taxon>
        <taxon>Pseudomonadati</taxon>
        <taxon>Bacteroidota</taxon>
        <taxon>Flavobacteriia</taxon>
        <taxon>Flavobacteriales</taxon>
        <taxon>Flavobacteriaceae</taxon>
        <taxon>Aureibaculum</taxon>
    </lineage>
</organism>
<feature type="active site" evidence="9">
    <location>
        <position position="146"/>
    </location>
</feature>
<dbReference type="OrthoDB" id="9810259at2"/>
<accession>A0A3N4NUG2</accession>
<keyword evidence="11" id="KW-0449">Lipoprotein</keyword>
<evidence type="ECO:0000256" key="9">
    <source>
        <dbReference type="HAMAP-Rule" id="MF_00161"/>
    </source>
</evidence>
<comment type="pathway">
    <text evidence="9">Protein modification; lipoprotein biosynthesis (signal peptide cleavage).</text>
</comment>
<evidence type="ECO:0000256" key="1">
    <source>
        <dbReference type="ARBA" id="ARBA00006139"/>
    </source>
</evidence>
<dbReference type="RefSeq" id="WP_123898402.1">
    <property type="nucleotide sequence ID" value="NZ_RPFJ01000015.1"/>
</dbReference>
<dbReference type="AlphaFoldDB" id="A0A3N4NUG2"/>
<keyword evidence="8 9" id="KW-0472">Membrane</keyword>
<evidence type="ECO:0000313" key="12">
    <source>
        <dbReference type="Proteomes" id="UP000270856"/>
    </source>
</evidence>
<evidence type="ECO:0000256" key="6">
    <source>
        <dbReference type="ARBA" id="ARBA00022801"/>
    </source>
</evidence>
<dbReference type="UniPathway" id="UPA00665"/>
<feature type="transmembrane region" description="Helical" evidence="9">
    <location>
        <begin position="191"/>
        <end position="213"/>
    </location>
</feature>
<evidence type="ECO:0000256" key="3">
    <source>
        <dbReference type="ARBA" id="ARBA00022670"/>
    </source>
</evidence>
<keyword evidence="5 9" id="KW-0064">Aspartyl protease</keyword>